<reference evidence="2" key="1">
    <citation type="submission" date="2020-10" db="EMBL/GenBank/DDBJ databases">
        <authorList>
            <person name="Gilroy R."/>
        </authorList>
    </citation>
    <scope>NUCLEOTIDE SEQUENCE</scope>
    <source>
        <strain evidence="2">ChiHjej10B9-9673</strain>
    </source>
</reference>
<dbReference type="InterPro" id="IPR049576">
    <property type="entry name" value="HDC-like"/>
</dbReference>
<feature type="transmembrane region" description="Helical" evidence="1">
    <location>
        <begin position="59"/>
        <end position="76"/>
    </location>
</feature>
<feature type="transmembrane region" description="Helical" evidence="1">
    <location>
        <begin position="144"/>
        <end position="164"/>
    </location>
</feature>
<proteinExistence type="predicted"/>
<dbReference type="AlphaFoldDB" id="A0A9D1FEP9"/>
<feature type="transmembrane region" description="Helical" evidence="1">
    <location>
        <begin position="88"/>
        <end position="107"/>
    </location>
</feature>
<evidence type="ECO:0000256" key="1">
    <source>
        <dbReference type="SAM" id="Phobius"/>
    </source>
</evidence>
<feature type="transmembrane region" description="Helical" evidence="1">
    <location>
        <begin position="28"/>
        <end position="47"/>
    </location>
</feature>
<sequence length="398" mass="42774">MTFAWAFTVLVGIYYVSTVINSLTRGRIGTAFTSFVLMLLGFWSGLFPKDIVGISELHGLYSILNLTILIHVGTSFDPKQFKREWRLVVIIIAGILGMAFLVFTVGGAIFGTQVCIAGFPVYLGAVVALNIMHQAAVEAGSMDLAAFVLLIQATQALIGIPLIGTGVRMEGRRLLGLKSDARLKGGPGSVAPETYMADGAPKLIDRLPKRLDNPFLHLLLAAFYGALAELIARYTGALTGGIIGVAVVGIVLGMLLRQLGLISRNPIDRAGLMPVLLFAMITVMRSSLAELSPYTLLEYLVPLLGLFAISAAGMYGAAYLVGRKLGYHKGMIMACVFCCFAGYPLNYQVALENIQLMTEDAEEREYLKNEIVPKIVLGSVLIVSVTSVILAGIFSTML</sequence>
<keyword evidence="1" id="KW-0812">Transmembrane</keyword>
<feature type="transmembrane region" description="Helical" evidence="1">
    <location>
        <begin position="114"/>
        <end position="132"/>
    </location>
</feature>
<dbReference type="CDD" id="cd21416">
    <property type="entry name" value="HDC_protein"/>
    <property type="match status" value="1"/>
</dbReference>
<accession>A0A9D1FEP9</accession>
<evidence type="ECO:0000313" key="2">
    <source>
        <dbReference type="EMBL" id="HIS67425.1"/>
    </source>
</evidence>
<dbReference type="Proteomes" id="UP000824001">
    <property type="component" value="Unassembled WGS sequence"/>
</dbReference>
<gene>
    <name evidence="2" type="ORF">IAC18_07655</name>
</gene>
<evidence type="ECO:0000313" key="3">
    <source>
        <dbReference type="Proteomes" id="UP000824001"/>
    </source>
</evidence>
<name>A0A9D1FEP9_9FIRM</name>
<comment type="caution">
    <text evidence="2">The sequence shown here is derived from an EMBL/GenBank/DDBJ whole genome shotgun (WGS) entry which is preliminary data.</text>
</comment>
<keyword evidence="1" id="KW-1133">Transmembrane helix</keyword>
<feature type="transmembrane region" description="Helical" evidence="1">
    <location>
        <begin position="371"/>
        <end position="394"/>
    </location>
</feature>
<reference evidence="2" key="2">
    <citation type="journal article" date="2021" name="PeerJ">
        <title>Extensive microbial diversity within the chicken gut microbiome revealed by metagenomics and culture.</title>
        <authorList>
            <person name="Gilroy R."/>
            <person name="Ravi A."/>
            <person name="Getino M."/>
            <person name="Pursley I."/>
            <person name="Horton D.L."/>
            <person name="Alikhan N.F."/>
            <person name="Baker D."/>
            <person name="Gharbi K."/>
            <person name="Hall N."/>
            <person name="Watson M."/>
            <person name="Adriaenssens E.M."/>
            <person name="Foster-Nyarko E."/>
            <person name="Jarju S."/>
            <person name="Secka A."/>
            <person name="Antonio M."/>
            <person name="Oren A."/>
            <person name="Chaudhuri R.R."/>
            <person name="La Ragione R."/>
            <person name="Hildebrand F."/>
            <person name="Pallen M.J."/>
        </authorList>
    </citation>
    <scope>NUCLEOTIDE SEQUENCE</scope>
    <source>
        <strain evidence="2">ChiHjej10B9-9673</strain>
    </source>
</reference>
<feature type="transmembrane region" description="Helical" evidence="1">
    <location>
        <begin position="238"/>
        <end position="259"/>
    </location>
</feature>
<feature type="transmembrane region" description="Helical" evidence="1">
    <location>
        <begin position="300"/>
        <end position="320"/>
    </location>
</feature>
<organism evidence="2 3">
    <name type="scientific">Candidatus Scatomorpha merdipullorum</name>
    <dbReference type="NCBI Taxonomy" id="2840927"/>
    <lineage>
        <taxon>Bacteria</taxon>
        <taxon>Bacillati</taxon>
        <taxon>Bacillota</taxon>
        <taxon>Clostridia</taxon>
        <taxon>Eubacteriales</taxon>
        <taxon>Candidatus Scatomorpha</taxon>
    </lineage>
</organism>
<protein>
    <submittedName>
        <fullName evidence="2">Uncharacterized protein</fullName>
    </submittedName>
</protein>
<feature type="transmembrane region" description="Helical" evidence="1">
    <location>
        <begin position="271"/>
        <end position="288"/>
    </location>
</feature>
<keyword evidence="1" id="KW-0472">Membrane</keyword>
<dbReference type="EMBL" id="DVJK01000218">
    <property type="protein sequence ID" value="HIS67425.1"/>
    <property type="molecule type" value="Genomic_DNA"/>
</dbReference>